<feature type="non-terminal residue" evidence="2">
    <location>
        <position position="159"/>
    </location>
</feature>
<dbReference type="AlphaFoldDB" id="A0A9X9LI07"/>
<name>A0A9X9LI07_GULGU</name>
<evidence type="ECO:0000256" key="1">
    <source>
        <dbReference type="SAM" id="MobiDB-lite"/>
    </source>
</evidence>
<organism evidence="2 3">
    <name type="scientific">Gulo gulo</name>
    <name type="common">Wolverine</name>
    <name type="synonym">Gluton</name>
    <dbReference type="NCBI Taxonomy" id="48420"/>
    <lineage>
        <taxon>Eukaryota</taxon>
        <taxon>Metazoa</taxon>
        <taxon>Chordata</taxon>
        <taxon>Craniata</taxon>
        <taxon>Vertebrata</taxon>
        <taxon>Euteleostomi</taxon>
        <taxon>Mammalia</taxon>
        <taxon>Eutheria</taxon>
        <taxon>Laurasiatheria</taxon>
        <taxon>Carnivora</taxon>
        <taxon>Caniformia</taxon>
        <taxon>Musteloidea</taxon>
        <taxon>Mustelidae</taxon>
        <taxon>Guloninae</taxon>
        <taxon>Gulo</taxon>
    </lineage>
</organism>
<feature type="region of interest" description="Disordered" evidence="1">
    <location>
        <begin position="92"/>
        <end position="159"/>
    </location>
</feature>
<sequence>LRGHPSQLPAQPDPEGTHLLPALLPGRWPGSRRQRVPAADGGPLGTTPSPPAGHPGHGLGVPAAPGRDPVPARMDPAVPLCPGPPGLPGCVCSQRSPRRRGSPHGDQVRLLPSLPRLHTGPSPGAPGTLVTEGRGGGGQTFGSPQRGQNRRATARFSLP</sequence>
<feature type="non-terminal residue" evidence="2">
    <location>
        <position position="1"/>
    </location>
</feature>
<proteinExistence type="predicted"/>
<gene>
    <name evidence="2" type="ORF">BN2614_LOCUS2</name>
</gene>
<feature type="region of interest" description="Disordered" evidence="1">
    <location>
        <begin position="1"/>
        <end position="80"/>
    </location>
</feature>
<accession>A0A9X9LI07</accession>
<protein>
    <submittedName>
        <fullName evidence="2">Uncharacterized protein</fullName>
    </submittedName>
</protein>
<evidence type="ECO:0000313" key="3">
    <source>
        <dbReference type="Proteomes" id="UP000269945"/>
    </source>
</evidence>
<comment type="caution">
    <text evidence="2">The sequence shown here is derived from an EMBL/GenBank/DDBJ whole genome shotgun (WGS) entry which is preliminary data.</text>
</comment>
<dbReference type="EMBL" id="CYRY02004215">
    <property type="protein sequence ID" value="VCW68739.1"/>
    <property type="molecule type" value="Genomic_DNA"/>
</dbReference>
<reference evidence="2 3" key="1">
    <citation type="submission" date="2018-10" db="EMBL/GenBank/DDBJ databases">
        <authorList>
            <person name="Ekblom R."/>
            <person name="Jareborg N."/>
        </authorList>
    </citation>
    <scope>NUCLEOTIDE SEQUENCE [LARGE SCALE GENOMIC DNA]</scope>
    <source>
        <tissue evidence="2">Muscle</tissue>
    </source>
</reference>
<evidence type="ECO:0000313" key="2">
    <source>
        <dbReference type="EMBL" id="VCW68739.1"/>
    </source>
</evidence>
<keyword evidence="3" id="KW-1185">Reference proteome</keyword>
<dbReference type="Proteomes" id="UP000269945">
    <property type="component" value="Unassembled WGS sequence"/>
</dbReference>